<protein>
    <submittedName>
        <fullName evidence="2">Unnamed protein product</fullName>
    </submittedName>
</protein>
<organism evidence="2 3">
    <name type="scientific">Phytophthora fragariaefolia</name>
    <dbReference type="NCBI Taxonomy" id="1490495"/>
    <lineage>
        <taxon>Eukaryota</taxon>
        <taxon>Sar</taxon>
        <taxon>Stramenopiles</taxon>
        <taxon>Oomycota</taxon>
        <taxon>Peronosporomycetes</taxon>
        <taxon>Peronosporales</taxon>
        <taxon>Peronosporaceae</taxon>
        <taxon>Phytophthora</taxon>
    </lineage>
</organism>
<reference evidence="2" key="1">
    <citation type="submission" date="2023-04" db="EMBL/GenBank/DDBJ databases">
        <title>Phytophthora fragariaefolia NBRC 109709.</title>
        <authorList>
            <person name="Ichikawa N."/>
            <person name="Sato H."/>
            <person name="Tonouchi N."/>
        </authorList>
    </citation>
    <scope>NUCLEOTIDE SEQUENCE</scope>
    <source>
        <strain evidence="2">NBRC 109709</strain>
    </source>
</reference>
<dbReference type="Proteomes" id="UP001165121">
    <property type="component" value="Unassembled WGS sequence"/>
</dbReference>
<feature type="region of interest" description="Disordered" evidence="1">
    <location>
        <begin position="1"/>
        <end position="42"/>
    </location>
</feature>
<keyword evidence="3" id="KW-1185">Reference proteome</keyword>
<evidence type="ECO:0000313" key="2">
    <source>
        <dbReference type="EMBL" id="GMF60264.1"/>
    </source>
</evidence>
<feature type="compositionally biased region" description="Polar residues" evidence="1">
    <location>
        <begin position="15"/>
        <end position="34"/>
    </location>
</feature>
<dbReference type="EMBL" id="BSXT01005332">
    <property type="protein sequence ID" value="GMF60264.1"/>
    <property type="molecule type" value="Genomic_DNA"/>
</dbReference>
<accession>A0A9W7D569</accession>
<name>A0A9W7D569_9STRA</name>
<dbReference type="AlphaFoldDB" id="A0A9W7D569"/>
<dbReference type="OrthoDB" id="166801at2759"/>
<evidence type="ECO:0000313" key="3">
    <source>
        <dbReference type="Proteomes" id="UP001165121"/>
    </source>
</evidence>
<evidence type="ECO:0000256" key="1">
    <source>
        <dbReference type="SAM" id="MobiDB-lite"/>
    </source>
</evidence>
<proteinExistence type="predicted"/>
<comment type="caution">
    <text evidence="2">The sequence shown here is derived from an EMBL/GenBank/DDBJ whole genome shotgun (WGS) entry which is preliminary data.</text>
</comment>
<sequence length="146" mass="16351">MDSEPVTPTKDDSKSQTFEEFFGNSSTVGTQSGFSPPENDFKSAMALSNNMSMSEFSEHNALGESQISDFDEDLMNRPTNELFEMVRANRNRPMAASQTSDKMNSLEMSHVRRMDELNRIAVDHLGDRISNLDEDMLGSTWLLVGS</sequence>
<gene>
    <name evidence="2" type="ORF">Pfra01_002616700</name>
</gene>